<protein>
    <submittedName>
        <fullName evidence="1">Uncharacterized protein</fullName>
    </submittedName>
</protein>
<dbReference type="AlphaFoldDB" id="X1J6Z1"/>
<comment type="caution">
    <text evidence="1">The sequence shown here is derived from an EMBL/GenBank/DDBJ whole genome shotgun (WGS) entry which is preliminary data.</text>
</comment>
<accession>X1J6Z1</accession>
<dbReference type="SUPFAM" id="SSF53649">
    <property type="entry name" value="Alkaline phosphatase-like"/>
    <property type="match status" value="1"/>
</dbReference>
<sequence length="41" mass="4545">LSIGKGKKLETKNILDIAPTILKVFGIKIPEDFEGKSIEFN</sequence>
<reference evidence="1" key="1">
    <citation type="journal article" date="2014" name="Front. Microbiol.">
        <title>High frequency of phylogenetically diverse reductive dehalogenase-homologous genes in deep subseafloor sedimentary metagenomes.</title>
        <authorList>
            <person name="Kawai M."/>
            <person name="Futagami T."/>
            <person name="Toyoda A."/>
            <person name="Takaki Y."/>
            <person name="Nishi S."/>
            <person name="Hori S."/>
            <person name="Arai W."/>
            <person name="Tsubouchi T."/>
            <person name="Morono Y."/>
            <person name="Uchiyama I."/>
            <person name="Ito T."/>
            <person name="Fujiyama A."/>
            <person name="Inagaki F."/>
            <person name="Takami H."/>
        </authorList>
    </citation>
    <scope>NUCLEOTIDE SEQUENCE</scope>
    <source>
        <strain evidence="1">Expedition CK06-06</strain>
    </source>
</reference>
<dbReference type="EMBL" id="BARU01029318">
    <property type="protein sequence ID" value="GAH65513.1"/>
    <property type="molecule type" value="Genomic_DNA"/>
</dbReference>
<organism evidence="1">
    <name type="scientific">marine sediment metagenome</name>
    <dbReference type="NCBI Taxonomy" id="412755"/>
    <lineage>
        <taxon>unclassified sequences</taxon>
        <taxon>metagenomes</taxon>
        <taxon>ecological metagenomes</taxon>
    </lineage>
</organism>
<dbReference type="InterPro" id="IPR017850">
    <property type="entry name" value="Alkaline_phosphatase_core_sf"/>
</dbReference>
<proteinExistence type="predicted"/>
<feature type="non-terminal residue" evidence="1">
    <location>
        <position position="1"/>
    </location>
</feature>
<evidence type="ECO:0000313" key="1">
    <source>
        <dbReference type="EMBL" id="GAH65513.1"/>
    </source>
</evidence>
<name>X1J6Z1_9ZZZZ</name>
<dbReference type="Gene3D" id="3.40.720.10">
    <property type="entry name" value="Alkaline Phosphatase, subunit A"/>
    <property type="match status" value="1"/>
</dbReference>
<gene>
    <name evidence="1" type="ORF">S03H2_46654</name>
</gene>